<name>A0A2T2XET6_9FIRM</name>
<reference evidence="1 2" key="1">
    <citation type="journal article" date="2014" name="BMC Genomics">
        <title>Comparison of environmental and isolate Sulfobacillus genomes reveals diverse carbon, sulfur, nitrogen, and hydrogen metabolisms.</title>
        <authorList>
            <person name="Justice N.B."/>
            <person name="Norman A."/>
            <person name="Brown C.T."/>
            <person name="Singh A."/>
            <person name="Thomas B.C."/>
            <person name="Banfield J.F."/>
        </authorList>
    </citation>
    <scope>NUCLEOTIDE SEQUENCE [LARGE SCALE GENOMIC DNA]</scope>
    <source>
        <strain evidence="1">AMDSBA4</strain>
    </source>
</reference>
<accession>A0A2T2XET6</accession>
<evidence type="ECO:0008006" key="3">
    <source>
        <dbReference type="Google" id="ProtNLM"/>
    </source>
</evidence>
<dbReference type="SUPFAM" id="SSF52540">
    <property type="entry name" value="P-loop containing nucleoside triphosphate hydrolases"/>
    <property type="match status" value="1"/>
</dbReference>
<dbReference type="EMBL" id="PXYW01000028">
    <property type="protein sequence ID" value="PSR33024.1"/>
    <property type="molecule type" value="Genomic_DNA"/>
</dbReference>
<dbReference type="Gene3D" id="3.40.50.300">
    <property type="entry name" value="P-loop containing nucleotide triphosphate hydrolases"/>
    <property type="match status" value="1"/>
</dbReference>
<dbReference type="AlphaFoldDB" id="A0A2T2XET6"/>
<proteinExistence type="predicted"/>
<gene>
    <name evidence="1" type="ORF">C7B46_11520</name>
</gene>
<dbReference type="InterPro" id="IPR027417">
    <property type="entry name" value="P-loop_NTPase"/>
</dbReference>
<comment type="caution">
    <text evidence="1">The sequence shown here is derived from an EMBL/GenBank/DDBJ whole genome shotgun (WGS) entry which is preliminary data.</text>
</comment>
<organism evidence="1 2">
    <name type="scientific">Sulfobacillus benefaciens</name>
    <dbReference type="NCBI Taxonomy" id="453960"/>
    <lineage>
        <taxon>Bacteria</taxon>
        <taxon>Bacillati</taxon>
        <taxon>Bacillota</taxon>
        <taxon>Clostridia</taxon>
        <taxon>Eubacteriales</taxon>
        <taxon>Clostridiales Family XVII. Incertae Sedis</taxon>
        <taxon>Sulfobacillus</taxon>
    </lineage>
</organism>
<evidence type="ECO:0000313" key="2">
    <source>
        <dbReference type="Proteomes" id="UP000242972"/>
    </source>
</evidence>
<evidence type="ECO:0000313" key="1">
    <source>
        <dbReference type="EMBL" id="PSR33024.1"/>
    </source>
</evidence>
<protein>
    <recommendedName>
        <fullName evidence="3">AAA+ ATPase domain-containing protein</fullName>
    </recommendedName>
</protein>
<sequence length="208" mass="22993">MISPNRHCTIIGPNGVGKSVLARWYAGKMPSIIIVDSKHDTPALPGFVVSEDPKAMGRTARIVWRPPRLADPIQTGDLAAWYALQRGATCLMLDEAALVAPGQRMGPYLRAAIITGRSPGVGVWALTQRPKDVHNLFFTEAWAYFVSPWVSGVDMDKIQGFLPEEFGTKRQKLLANVPAEASRYAWYVVERGQSRGNIIRVPQKEARP</sequence>
<dbReference type="Proteomes" id="UP000242972">
    <property type="component" value="Unassembled WGS sequence"/>
</dbReference>